<proteinExistence type="predicted"/>
<name>A0A8H5ATH6_9AGAR</name>
<dbReference type="OrthoDB" id="2674421at2759"/>
<dbReference type="Proteomes" id="UP000567179">
    <property type="component" value="Unassembled WGS sequence"/>
</dbReference>
<feature type="transmembrane region" description="Helical" evidence="1">
    <location>
        <begin position="350"/>
        <end position="373"/>
    </location>
</feature>
<gene>
    <name evidence="2" type="ORF">D9619_008043</name>
</gene>
<feature type="transmembrane region" description="Helical" evidence="1">
    <location>
        <begin position="405"/>
        <end position="427"/>
    </location>
</feature>
<sequence length="492" mass="55401">MDHKLSTISATMTSMTLKPVSPLNVGRYAVTHKAELKDRIIAAGFGSSARSGCPAYLPPHWSLSIHPEGKRYYFRNSGLRVITEEDFTDSDALDSVTRCITAVEAEVEKQNVILAETVELYVQPDYSGDDICWYYLVDHATQVAFWLEEIDTDELGLQESSSESHMKILLEWCYWTHTESFCNHINLPARFLNELIAVYSHGQADVLTSEQSTFPYDAKMNKEILPLLQSMRGQLSQGQNVCAVARFWVVICRHRFETHFGELSARLSRDCKVLVEEHEENRLFNPVVSAFTLGISAQYNKALDGLFVDHLAYTHHWQIFMQATVSKWQREILISAGLLVLHSGCALLPVYLPLAILSASLAMLGITTGAALVHRHEHLQNVTSDGAFDYLYDTRSKRFGFQGLALAYSLPKTFILWSLIAITAQWLYLLCQAVNPNHVAFIISAIASVFIVVHYSSRTQPIIPESVKDFYCGLRSRISLRDKVGEAEDSPV</sequence>
<evidence type="ECO:0000313" key="2">
    <source>
        <dbReference type="EMBL" id="KAF5310805.1"/>
    </source>
</evidence>
<keyword evidence="1" id="KW-0472">Membrane</keyword>
<keyword evidence="1" id="KW-0812">Transmembrane</keyword>
<comment type="caution">
    <text evidence="2">The sequence shown here is derived from an EMBL/GenBank/DDBJ whole genome shotgun (WGS) entry which is preliminary data.</text>
</comment>
<organism evidence="2 3">
    <name type="scientific">Psilocybe cf. subviscida</name>
    <dbReference type="NCBI Taxonomy" id="2480587"/>
    <lineage>
        <taxon>Eukaryota</taxon>
        <taxon>Fungi</taxon>
        <taxon>Dikarya</taxon>
        <taxon>Basidiomycota</taxon>
        <taxon>Agaricomycotina</taxon>
        <taxon>Agaricomycetes</taxon>
        <taxon>Agaricomycetidae</taxon>
        <taxon>Agaricales</taxon>
        <taxon>Agaricineae</taxon>
        <taxon>Strophariaceae</taxon>
        <taxon>Psilocybe</taxon>
    </lineage>
</organism>
<dbReference type="AlphaFoldDB" id="A0A8H5ATH6"/>
<keyword evidence="1" id="KW-1133">Transmembrane helix</keyword>
<evidence type="ECO:0000256" key="1">
    <source>
        <dbReference type="SAM" id="Phobius"/>
    </source>
</evidence>
<protein>
    <submittedName>
        <fullName evidence="2">Uncharacterized protein</fullName>
    </submittedName>
</protein>
<keyword evidence="3" id="KW-1185">Reference proteome</keyword>
<evidence type="ECO:0000313" key="3">
    <source>
        <dbReference type="Proteomes" id="UP000567179"/>
    </source>
</evidence>
<accession>A0A8H5ATH6</accession>
<reference evidence="2 3" key="1">
    <citation type="journal article" date="2020" name="ISME J.">
        <title>Uncovering the hidden diversity of litter-decomposition mechanisms in mushroom-forming fungi.</title>
        <authorList>
            <person name="Floudas D."/>
            <person name="Bentzer J."/>
            <person name="Ahren D."/>
            <person name="Johansson T."/>
            <person name="Persson P."/>
            <person name="Tunlid A."/>
        </authorList>
    </citation>
    <scope>NUCLEOTIDE SEQUENCE [LARGE SCALE GENOMIC DNA]</scope>
    <source>
        <strain evidence="2 3">CBS 101986</strain>
    </source>
</reference>
<dbReference type="EMBL" id="JAACJJ010000057">
    <property type="protein sequence ID" value="KAF5310805.1"/>
    <property type="molecule type" value="Genomic_DNA"/>
</dbReference>
<feature type="transmembrane region" description="Helical" evidence="1">
    <location>
        <begin position="439"/>
        <end position="456"/>
    </location>
</feature>